<name>A0A3N0UXX9_9PROT</name>
<dbReference type="Gene3D" id="3.40.50.11770">
    <property type="match status" value="1"/>
</dbReference>
<evidence type="ECO:0000313" key="3">
    <source>
        <dbReference type="EMBL" id="ROH85345.1"/>
    </source>
</evidence>
<accession>A0A3N0UXX9</accession>
<sequence length="340" mass="37695">MKLFVCEFISAGGLYRAVLPATLRAEGERMRDALLHDLLALHDEADCRSGHGRLQLFTTLDPRCTVPTIPFDTIPPDADVWQCWQQAIAAADAVWLIAPESDGSLLRLTELVEQQGKRLLGCPAAGVRLATSKRQTWQRLQQAGIAAIPTLTWAQFEPGRYTAVVAKPDDGAGCEDSACFDDHRQLTRWMQGREHSHVLQPYQPGLAASMSLLCRAGRAWLLSCNWQKISLHSDVAAYRRFHYRGSVVNGAAAHWDVFDALAQRIAQAMPELGGYIGVDVIVADDDVWVVEINPRLTTSYAGLHQAMGCNPAGLLLDFTYNDDFLFPDIKRHPVDISLYD</sequence>
<protein>
    <submittedName>
        <fullName evidence="3">ATP-grasp domain-containing protein</fullName>
    </submittedName>
</protein>
<dbReference type="InterPro" id="IPR011761">
    <property type="entry name" value="ATP-grasp"/>
</dbReference>
<gene>
    <name evidence="3" type="ORF">ED236_10865</name>
</gene>
<keyword evidence="1" id="KW-0067">ATP-binding</keyword>
<dbReference type="AlphaFoldDB" id="A0A3N0UXX9"/>
<reference evidence="3 4" key="1">
    <citation type="submission" date="2018-10" db="EMBL/GenBank/DDBJ databases">
        <authorList>
            <person name="Chen W.-M."/>
        </authorList>
    </citation>
    <scope>NUCLEOTIDE SEQUENCE [LARGE SCALE GENOMIC DNA]</scope>
    <source>
        <strain evidence="3 4">H-5</strain>
    </source>
</reference>
<dbReference type="Pfam" id="PF02655">
    <property type="entry name" value="ATP-grasp_3"/>
    <property type="match status" value="1"/>
</dbReference>
<feature type="domain" description="ATP-grasp" evidence="2">
    <location>
        <begin position="261"/>
        <end position="320"/>
    </location>
</feature>
<dbReference type="GO" id="GO:0046872">
    <property type="term" value="F:metal ion binding"/>
    <property type="evidence" value="ECO:0007669"/>
    <property type="project" value="InterPro"/>
</dbReference>
<dbReference type="GO" id="GO:0005524">
    <property type="term" value="F:ATP binding"/>
    <property type="evidence" value="ECO:0007669"/>
    <property type="project" value="UniProtKB-UniRule"/>
</dbReference>
<dbReference type="EMBL" id="RJVP01000006">
    <property type="protein sequence ID" value="ROH85345.1"/>
    <property type="molecule type" value="Genomic_DNA"/>
</dbReference>
<dbReference type="Proteomes" id="UP000275137">
    <property type="component" value="Unassembled WGS sequence"/>
</dbReference>
<dbReference type="InterPro" id="IPR024710">
    <property type="entry name" value="MfnD"/>
</dbReference>
<dbReference type="Pfam" id="PF18301">
    <property type="entry name" value="preATP-grasp_3"/>
    <property type="match status" value="1"/>
</dbReference>
<evidence type="ECO:0000259" key="2">
    <source>
        <dbReference type="PROSITE" id="PS50975"/>
    </source>
</evidence>
<dbReference type="SUPFAM" id="SSF56059">
    <property type="entry name" value="Glutathione synthetase ATP-binding domain-like"/>
    <property type="match status" value="1"/>
</dbReference>
<proteinExistence type="predicted"/>
<dbReference type="PROSITE" id="PS50975">
    <property type="entry name" value="ATP_GRASP"/>
    <property type="match status" value="1"/>
</dbReference>
<dbReference type="InterPro" id="IPR003806">
    <property type="entry name" value="ATP-grasp_PylC-type"/>
</dbReference>
<evidence type="ECO:0000256" key="1">
    <source>
        <dbReference type="PROSITE-ProRule" id="PRU00409"/>
    </source>
</evidence>
<dbReference type="PIRSF" id="PIRSF016766">
    <property type="entry name" value="UCP016766_ATPgrasp"/>
    <property type="match status" value="1"/>
</dbReference>
<organism evidence="3 4">
    <name type="scientific">Pseudomethylobacillus aquaticus</name>
    <dbReference type="NCBI Taxonomy" id="2676064"/>
    <lineage>
        <taxon>Bacteria</taxon>
        <taxon>Pseudomonadati</taxon>
        <taxon>Pseudomonadota</taxon>
        <taxon>Betaproteobacteria</taxon>
        <taxon>Nitrosomonadales</taxon>
        <taxon>Methylophilaceae</taxon>
        <taxon>Pseudomethylobacillus</taxon>
    </lineage>
</organism>
<keyword evidence="1" id="KW-0547">Nucleotide-binding</keyword>
<dbReference type="InterPro" id="IPR040803">
    <property type="entry name" value="MfnD_preATP-grasp"/>
</dbReference>
<dbReference type="RefSeq" id="WP_123237999.1">
    <property type="nucleotide sequence ID" value="NZ_RJVP01000006.1"/>
</dbReference>
<keyword evidence="4" id="KW-1185">Reference proteome</keyword>
<dbReference type="Gene3D" id="3.30.470.20">
    <property type="entry name" value="ATP-grasp fold, B domain"/>
    <property type="match status" value="1"/>
</dbReference>
<comment type="caution">
    <text evidence="3">The sequence shown here is derived from an EMBL/GenBank/DDBJ whole genome shotgun (WGS) entry which is preliminary data.</text>
</comment>
<evidence type="ECO:0000313" key="4">
    <source>
        <dbReference type="Proteomes" id="UP000275137"/>
    </source>
</evidence>